<evidence type="ECO:0000313" key="1">
    <source>
        <dbReference type="EMBL" id="KAI0083372.1"/>
    </source>
</evidence>
<comment type="caution">
    <text evidence="1">The sequence shown here is derived from an EMBL/GenBank/DDBJ whole genome shotgun (WGS) entry which is preliminary data.</text>
</comment>
<sequence>MNSLLSSSSLPPSIPGWSEHVLSHLSSTFEYTYTSSSYSTTASTSLPTPTTMPHPVPPAATSFNCITLTLLTLPTVILALYFLTAFPAGSAKSEGVVVYPGLASLVRGGGEGEGGGGVGGRVRAIYGEDFWERRMSCEGEEVDVEGGYVQLPLGRTRYWVVGPEDGEKLVLIHGLSVPSIIWKDVAPSLARKGYRILLYDLYGRGYTDAPLTTHTTSLYTTQLALLLQYLGPAWGKVSVVGISMGGGIAAAFCVQFPHLVTGKVALLAAAGVIEASDMSRTSRFLSSPLVQSITSSYPFRMYLKHLAQTGPSPGDGDGVAELTRIQSAHLQGYNPALASCIRDGPIRNLAPVFAQLGRVVRKRRRVGGVGGGSEAASGKASGGVGGEAASGKASGGVGGEAASGKAGGGVGSVKAGGGVKASSNSNAKHSVGGGEGWAEDSRVLLVWGTRDKVVPYHYAERVLTLVGGEVGWQERWCGEKKDEGGCGENEEGRRCEKKEEKVEVEEKDKKDKKEVLEIKSRPTGRWFSDEQHARLVTIDGAGHDLTASHPEVVVRLLDAFFDGG</sequence>
<dbReference type="EMBL" id="MU274970">
    <property type="protein sequence ID" value="KAI0083372.1"/>
    <property type="molecule type" value="Genomic_DNA"/>
</dbReference>
<proteinExistence type="predicted"/>
<evidence type="ECO:0000313" key="2">
    <source>
        <dbReference type="Proteomes" id="UP001055072"/>
    </source>
</evidence>
<accession>A0ACB8TN37</accession>
<keyword evidence="2" id="KW-1185">Reference proteome</keyword>
<dbReference type="Proteomes" id="UP001055072">
    <property type="component" value="Unassembled WGS sequence"/>
</dbReference>
<gene>
    <name evidence="1" type="ORF">BDY19DRAFT_978847</name>
</gene>
<reference evidence="1" key="1">
    <citation type="journal article" date="2021" name="Environ. Microbiol.">
        <title>Gene family expansions and transcriptome signatures uncover fungal adaptations to wood decay.</title>
        <authorList>
            <person name="Hage H."/>
            <person name="Miyauchi S."/>
            <person name="Viragh M."/>
            <person name="Drula E."/>
            <person name="Min B."/>
            <person name="Chaduli D."/>
            <person name="Navarro D."/>
            <person name="Favel A."/>
            <person name="Norest M."/>
            <person name="Lesage-Meessen L."/>
            <person name="Balint B."/>
            <person name="Merenyi Z."/>
            <person name="de Eugenio L."/>
            <person name="Morin E."/>
            <person name="Martinez A.T."/>
            <person name="Baldrian P."/>
            <person name="Stursova M."/>
            <person name="Martinez M.J."/>
            <person name="Novotny C."/>
            <person name="Magnuson J.K."/>
            <person name="Spatafora J.W."/>
            <person name="Maurice S."/>
            <person name="Pangilinan J."/>
            <person name="Andreopoulos W."/>
            <person name="LaButti K."/>
            <person name="Hundley H."/>
            <person name="Na H."/>
            <person name="Kuo A."/>
            <person name="Barry K."/>
            <person name="Lipzen A."/>
            <person name="Henrissat B."/>
            <person name="Riley R."/>
            <person name="Ahrendt S."/>
            <person name="Nagy L.G."/>
            <person name="Grigoriev I.V."/>
            <person name="Martin F."/>
            <person name="Rosso M.N."/>
        </authorList>
    </citation>
    <scope>NUCLEOTIDE SEQUENCE</scope>
    <source>
        <strain evidence="1">CBS 384.51</strain>
    </source>
</reference>
<keyword evidence="1" id="KW-0378">Hydrolase</keyword>
<organism evidence="1 2">
    <name type="scientific">Irpex rosettiformis</name>
    <dbReference type="NCBI Taxonomy" id="378272"/>
    <lineage>
        <taxon>Eukaryota</taxon>
        <taxon>Fungi</taxon>
        <taxon>Dikarya</taxon>
        <taxon>Basidiomycota</taxon>
        <taxon>Agaricomycotina</taxon>
        <taxon>Agaricomycetes</taxon>
        <taxon>Polyporales</taxon>
        <taxon>Irpicaceae</taxon>
        <taxon>Irpex</taxon>
    </lineage>
</organism>
<name>A0ACB8TN37_9APHY</name>
<protein>
    <submittedName>
        <fullName evidence="1">Alpha/Beta hydrolase protein</fullName>
    </submittedName>
</protein>